<feature type="domain" description="C-type lectin" evidence="2">
    <location>
        <begin position="169"/>
        <end position="360"/>
    </location>
</feature>
<dbReference type="SUPFAM" id="SSF56436">
    <property type="entry name" value="C-type lectin-like"/>
    <property type="match status" value="4"/>
</dbReference>
<dbReference type="Pfam" id="PF00041">
    <property type="entry name" value="fn3"/>
    <property type="match status" value="1"/>
</dbReference>
<evidence type="ECO:0000259" key="2">
    <source>
        <dbReference type="PROSITE" id="PS50041"/>
    </source>
</evidence>
<dbReference type="Gene3D" id="2.60.120.260">
    <property type="entry name" value="Galactose-binding domain-like"/>
    <property type="match status" value="1"/>
</dbReference>
<dbReference type="Gene3D" id="3.10.100.10">
    <property type="entry name" value="Mannose-Binding Protein A, subunit A"/>
    <property type="match status" value="4"/>
</dbReference>
<dbReference type="Pfam" id="PF13385">
    <property type="entry name" value="Laminin_G_3"/>
    <property type="match status" value="2"/>
</dbReference>
<dbReference type="InterPro" id="IPR008979">
    <property type="entry name" value="Galactose-bd-like_sf"/>
</dbReference>
<dbReference type="PROSITE" id="PS50022">
    <property type="entry name" value="FA58C_3"/>
    <property type="match status" value="1"/>
</dbReference>
<dbReference type="InterPro" id="IPR013320">
    <property type="entry name" value="ConA-like_dom_sf"/>
</dbReference>
<dbReference type="OrthoDB" id="8950604at2759"/>
<evidence type="ECO:0000259" key="3">
    <source>
        <dbReference type="PROSITE" id="PS50853"/>
    </source>
</evidence>
<dbReference type="CDD" id="cd00063">
    <property type="entry name" value="FN3"/>
    <property type="match status" value="1"/>
</dbReference>
<dbReference type="PROSITE" id="PS50041">
    <property type="entry name" value="C_TYPE_LECTIN_2"/>
    <property type="match status" value="2"/>
</dbReference>
<reference evidence="4" key="1">
    <citation type="submission" date="2022-01" db="EMBL/GenBank/DDBJ databases">
        <authorList>
            <person name="Braso-Vives M."/>
        </authorList>
    </citation>
    <scope>NUCLEOTIDE SEQUENCE</scope>
</reference>
<feature type="domain" description="Fibronectin type-III" evidence="3">
    <location>
        <begin position="455"/>
        <end position="543"/>
    </location>
</feature>
<dbReference type="CDD" id="cd00037">
    <property type="entry name" value="CLECT"/>
    <property type="match status" value="2"/>
</dbReference>
<dbReference type="SUPFAM" id="SSF49899">
    <property type="entry name" value="Concanavalin A-like lectins/glucanases"/>
    <property type="match status" value="2"/>
</dbReference>
<organism evidence="4 5">
    <name type="scientific">Branchiostoma lanceolatum</name>
    <name type="common">Common lancelet</name>
    <name type="synonym">Amphioxus lanceolatum</name>
    <dbReference type="NCBI Taxonomy" id="7740"/>
    <lineage>
        <taxon>Eukaryota</taxon>
        <taxon>Metazoa</taxon>
        <taxon>Chordata</taxon>
        <taxon>Cephalochordata</taxon>
        <taxon>Leptocardii</taxon>
        <taxon>Amphioxiformes</taxon>
        <taxon>Branchiostomatidae</taxon>
        <taxon>Branchiostoma</taxon>
    </lineage>
</organism>
<dbReference type="InterPro" id="IPR016186">
    <property type="entry name" value="C-type_lectin-like/link_sf"/>
</dbReference>
<evidence type="ECO:0000313" key="5">
    <source>
        <dbReference type="Proteomes" id="UP000838412"/>
    </source>
</evidence>
<evidence type="ECO:0000259" key="1">
    <source>
        <dbReference type="PROSITE" id="PS50022"/>
    </source>
</evidence>
<dbReference type="InterPro" id="IPR050801">
    <property type="entry name" value="Ca-Dep_Lectins_ImmuneDev"/>
</dbReference>
<dbReference type="SMART" id="SM00034">
    <property type="entry name" value="CLECT"/>
    <property type="match status" value="2"/>
</dbReference>
<dbReference type="SUPFAM" id="SSF49785">
    <property type="entry name" value="Galactose-binding domain-like"/>
    <property type="match status" value="1"/>
</dbReference>
<dbReference type="EMBL" id="OV696699">
    <property type="protein sequence ID" value="CAH1244466.1"/>
    <property type="molecule type" value="Genomic_DNA"/>
</dbReference>
<dbReference type="Proteomes" id="UP000838412">
    <property type="component" value="Chromosome 14"/>
</dbReference>
<dbReference type="InterPro" id="IPR016187">
    <property type="entry name" value="CTDL_fold"/>
</dbReference>
<dbReference type="InterPro" id="IPR013783">
    <property type="entry name" value="Ig-like_fold"/>
</dbReference>
<dbReference type="SMART" id="SM00060">
    <property type="entry name" value="FN3"/>
    <property type="match status" value="2"/>
</dbReference>
<dbReference type="Pfam" id="PF00059">
    <property type="entry name" value="Lectin_C"/>
    <property type="match status" value="2"/>
</dbReference>
<keyword evidence="5" id="KW-1185">Reference proteome</keyword>
<dbReference type="Gene3D" id="2.60.40.10">
    <property type="entry name" value="Immunoglobulins"/>
    <property type="match status" value="1"/>
</dbReference>
<dbReference type="InterPro" id="IPR001304">
    <property type="entry name" value="C-type_lectin-like"/>
</dbReference>
<dbReference type="PANTHER" id="PTHR22801">
    <property type="entry name" value="LITHOSTATHINE"/>
    <property type="match status" value="1"/>
</dbReference>
<feature type="domain" description="C-type lectin" evidence="2">
    <location>
        <begin position="367"/>
        <end position="473"/>
    </location>
</feature>
<gene>
    <name evidence="4" type="primary">PTPRB</name>
    <name evidence="4" type="ORF">BLAG_LOCUS7100</name>
</gene>
<dbReference type="PROSITE" id="PS50853">
    <property type="entry name" value="FN3"/>
    <property type="match status" value="1"/>
</dbReference>
<dbReference type="PANTHER" id="PTHR22801:SF63">
    <property type="entry name" value="C-TYPE LECTIN DOMAIN-CONTAINING PROTEIN"/>
    <property type="match status" value="1"/>
</dbReference>
<protein>
    <submittedName>
        <fullName evidence="4">PTPRB protein</fullName>
    </submittedName>
</protein>
<evidence type="ECO:0000313" key="4">
    <source>
        <dbReference type="EMBL" id="CAH1244466.1"/>
    </source>
</evidence>
<dbReference type="InterPro" id="IPR036116">
    <property type="entry name" value="FN3_sf"/>
</dbReference>
<dbReference type="SUPFAM" id="SSF49265">
    <property type="entry name" value="Fibronectin type III"/>
    <property type="match status" value="2"/>
</dbReference>
<dbReference type="InterPro" id="IPR003961">
    <property type="entry name" value="FN3_dom"/>
</dbReference>
<name>A0A8J9YZ85_BRALA</name>
<feature type="domain" description="F5/8 type C" evidence="1">
    <location>
        <begin position="1410"/>
        <end position="1470"/>
    </location>
</feature>
<accession>A0A8J9YZ85</accession>
<proteinExistence type="predicted"/>
<dbReference type="InterPro" id="IPR000421">
    <property type="entry name" value="FA58C"/>
</dbReference>
<dbReference type="Gene3D" id="2.60.120.200">
    <property type="match status" value="2"/>
</dbReference>
<sequence>MFRVPELDLVTIYTCYVRPICEYAVPVWNPGLTKNQSSRLETIQRRACRIILGKKYTHYSEALTQLGLPTLESRREQLCKKFGLKLLKSAFRDWLPQSRGEASGLPKDQVTNDFVVQLRNSVNNENDTWIGLNHMEQEGTFVWEDGEVLGSFNDFAHDGSSCPNGYTPFAKACYKVFTEKKTYTDARTHCSNEGGSLAMPKDKATNQMLHNLTVQASKGSTSLLVYYLGLKFVDEKNAFIWDDGSDLVGFSNWASVSPSVETEVDKPGLPKDKATNDFIVQLRNSVNSHIGMWIGLNDMEEEGTFVWEDGEVLGSFDDFRNYGSSVDDKDCVRIKKGIASMDPNRWTYWTCTDLLGVICEKDGYTSFSKACYKVFTEQTETYTDAQTRCNNEGGHLAMPKDKATNQLLEYLTDQASNEYPTVYFFGLTFVDDKNAHRWNDESDLVGFSNWASAAEVTDLHVDTVSETCIGISWTAPASQVDGYQVVVFKGNMEAGRQNIAGDVTTHEQCSLTPGHPYTFEVASTRNGNRSLAVQITSVTLPMPPMDVSLVSSADTIIVTWALTGVRNSTSLEISPAEANNNMIVVEPDADSAKFEGLTSGRKYTVLITTWSRQKLYHAQAKASTSTVPAAPPWVTTPAKTSSKIDARWGASEGDVDTYNITIGSNKQGCGENITISVGQIKTEGVRRNAIRLPVGLTVLNATLDNSTKETCIHDAQFCVDGLTAAFWINPGDVSRFTQNRFLRLVGNNAGFRLKSPRRGDGLFRAAIANGSISRGPILHLPSHWWTHLTFVYSQNNMEAWYVNGVPVTDDSMDQDAISSTSLYFGGVKDITMEEPPEVAFDDFVFYERPLSHIDILDKFYFIRHHYLLPQVSMDSWEITERCQPRGNVTYINSPTVDGVQLNQTDWLDCGDKMWSCVGSMVFCIRGFTVSLWLMIDSDDDCTPRTVITNIDMSSLETTRGFDLTYVPGNHSLQLTVVTKMAVNCSALTDMKYVIADFSRAFSLVFWIKFTSPLRGVYLDSGAVSNTSCGIALQANSQTTVEFLVMADGNVWKSLSEVHPDQWTHLAFSWSQHGTLETYFNGIKRSLVQTWRSVNNVGYNDTMLCIGEEGPNSDASDSAKLLLDNVFFTEKILQQSDALELYGSYSRHKRYRLPMQVLEGGRVRGDLDALVNGTVSLTSGVVGNAVKVDTKSGSSTLNSTCDVPCPGNHDQICGGEMALSVFRLNQGRISRKYAIPMTTFREASIIDGNPSCDIVGDASIETSDFRNYVHLEAGSFLHCGSFSMECLADLTCFQGMTMALRFMYDGATELMILSVAHSNDTTVLQLTCDPGTATCAAVFFPMKDSNLALVNGLVGKAIDASIGPLTIWKHLLPRCVRDISYCSDGFTVSFWMYVTCLPETDSAYVIDFHVCTDPLGMESGDIPDGSITASSVYGNLSGFSPSYARLYEIAGGGAWAAHVNNIGEWLQVGIE</sequence>